<dbReference type="AlphaFoldDB" id="A0A2R6WUK6"/>
<sequence>MTLGLCEADCRKVGNRESVFPSYKQAYTKTFTGHCRMRSQGGVASAAISYDGEQQHPYPATRLEFMTKTHQSGSPQCF</sequence>
<proteinExistence type="predicted"/>
<protein>
    <submittedName>
        <fullName evidence="1">Uncharacterized protein</fullName>
    </submittedName>
</protein>
<dbReference type="Gramene" id="Mp6g15000.1">
    <property type="protein sequence ID" value="Mp6g15000.1.cds"/>
    <property type="gene ID" value="Mp6g15000"/>
</dbReference>
<gene>
    <name evidence="1" type="ORF">MARPO_0056s0010</name>
</gene>
<keyword evidence="2" id="KW-1185">Reference proteome</keyword>
<reference evidence="2" key="1">
    <citation type="journal article" date="2017" name="Cell">
        <title>Insights into land plant evolution garnered from the Marchantia polymorpha genome.</title>
        <authorList>
            <person name="Bowman J.L."/>
            <person name="Kohchi T."/>
            <person name="Yamato K.T."/>
            <person name="Jenkins J."/>
            <person name="Shu S."/>
            <person name="Ishizaki K."/>
            <person name="Yamaoka S."/>
            <person name="Nishihama R."/>
            <person name="Nakamura Y."/>
            <person name="Berger F."/>
            <person name="Adam C."/>
            <person name="Aki S.S."/>
            <person name="Althoff F."/>
            <person name="Araki T."/>
            <person name="Arteaga-Vazquez M.A."/>
            <person name="Balasubrmanian S."/>
            <person name="Barry K."/>
            <person name="Bauer D."/>
            <person name="Boehm C.R."/>
            <person name="Briginshaw L."/>
            <person name="Caballero-Perez J."/>
            <person name="Catarino B."/>
            <person name="Chen F."/>
            <person name="Chiyoda S."/>
            <person name="Chovatia M."/>
            <person name="Davies K.M."/>
            <person name="Delmans M."/>
            <person name="Demura T."/>
            <person name="Dierschke T."/>
            <person name="Dolan L."/>
            <person name="Dorantes-Acosta A.E."/>
            <person name="Eklund D.M."/>
            <person name="Florent S.N."/>
            <person name="Flores-Sandoval E."/>
            <person name="Fujiyama A."/>
            <person name="Fukuzawa H."/>
            <person name="Galik B."/>
            <person name="Grimanelli D."/>
            <person name="Grimwood J."/>
            <person name="Grossniklaus U."/>
            <person name="Hamada T."/>
            <person name="Haseloff J."/>
            <person name="Hetherington A.J."/>
            <person name="Higo A."/>
            <person name="Hirakawa Y."/>
            <person name="Hundley H.N."/>
            <person name="Ikeda Y."/>
            <person name="Inoue K."/>
            <person name="Inoue S.I."/>
            <person name="Ishida S."/>
            <person name="Jia Q."/>
            <person name="Kakita M."/>
            <person name="Kanazawa T."/>
            <person name="Kawai Y."/>
            <person name="Kawashima T."/>
            <person name="Kennedy M."/>
            <person name="Kinose K."/>
            <person name="Kinoshita T."/>
            <person name="Kohara Y."/>
            <person name="Koide E."/>
            <person name="Komatsu K."/>
            <person name="Kopischke S."/>
            <person name="Kubo M."/>
            <person name="Kyozuka J."/>
            <person name="Lagercrantz U."/>
            <person name="Lin S.S."/>
            <person name="Lindquist E."/>
            <person name="Lipzen A.M."/>
            <person name="Lu C.W."/>
            <person name="De Luna E."/>
            <person name="Martienssen R.A."/>
            <person name="Minamino N."/>
            <person name="Mizutani M."/>
            <person name="Mizutani M."/>
            <person name="Mochizuki N."/>
            <person name="Monte I."/>
            <person name="Mosher R."/>
            <person name="Nagasaki H."/>
            <person name="Nakagami H."/>
            <person name="Naramoto S."/>
            <person name="Nishitani K."/>
            <person name="Ohtani M."/>
            <person name="Okamoto T."/>
            <person name="Okumura M."/>
            <person name="Phillips J."/>
            <person name="Pollak B."/>
            <person name="Reinders A."/>
            <person name="Rovekamp M."/>
            <person name="Sano R."/>
            <person name="Sawa S."/>
            <person name="Schmid M.W."/>
            <person name="Shirakawa M."/>
            <person name="Solano R."/>
            <person name="Spunde A."/>
            <person name="Suetsugu N."/>
            <person name="Sugano S."/>
            <person name="Sugiyama A."/>
            <person name="Sun R."/>
            <person name="Suzuki Y."/>
            <person name="Takenaka M."/>
            <person name="Takezawa D."/>
            <person name="Tomogane H."/>
            <person name="Tsuzuki M."/>
            <person name="Ueda T."/>
            <person name="Umeda M."/>
            <person name="Ward J.M."/>
            <person name="Watanabe Y."/>
            <person name="Yazaki K."/>
            <person name="Yokoyama R."/>
            <person name="Yoshitake Y."/>
            <person name="Yotsui I."/>
            <person name="Zachgo S."/>
            <person name="Schmutz J."/>
        </authorList>
    </citation>
    <scope>NUCLEOTIDE SEQUENCE [LARGE SCALE GENOMIC DNA]</scope>
    <source>
        <strain evidence="2">Tak-1</strain>
    </source>
</reference>
<dbReference type="Proteomes" id="UP000244005">
    <property type="component" value="Unassembled WGS sequence"/>
</dbReference>
<organism evidence="1 2">
    <name type="scientific">Marchantia polymorpha</name>
    <name type="common">Common liverwort</name>
    <name type="synonym">Marchantia aquatica</name>
    <dbReference type="NCBI Taxonomy" id="3197"/>
    <lineage>
        <taxon>Eukaryota</taxon>
        <taxon>Viridiplantae</taxon>
        <taxon>Streptophyta</taxon>
        <taxon>Embryophyta</taxon>
        <taxon>Marchantiophyta</taxon>
        <taxon>Marchantiopsida</taxon>
        <taxon>Marchantiidae</taxon>
        <taxon>Marchantiales</taxon>
        <taxon>Marchantiaceae</taxon>
        <taxon>Marchantia</taxon>
    </lineage>
</organism>
<name>A0A2R6WUK6_MARPO</name>
<accession>A0A2R6WUK6</accession>
<dbReference type="EMBL" id="KZ772728">
    <property type="protein sequence ID" value="PTQ37531.1"/>
    <property type="molecule type" value="Genomic_DNA"/>
</dbReference>
<evidence type="ECO:0000313" key="2">
    <source>
        <dbReference type="Proteomes" id="UP000244005"/>
    </source>
</evidence>
<evidence type="ECO:0000313" key="1">
    <source>
        <dbReference type="EMBL" id="PTQ37531.1"/>
    </source>
</evidence>